<protein>
    <submittedName>
        <fullName evidence="1">Uncharacterized protein</fullName>
    </submittedName>
</protein>
<keyword evidence="2" id="KW-1185">Reference proteome</keyword>
<organism evidence="1 2">
    <name type="scientific">Popillia japonica</name>
    <name type="common">Japanese beetle</name>
    <dbReference type="NCBI Taxonomy" id="7064"/>
    <lineage>
        <taxon>Eukaryota</taxon>
        <taxon>Metazoa</taxon>
        <taxon>Ecdysozoa</taxon>
        <taxon>Arthropoda</taxon>
        <taxon>Hexapoda</taxon>
        <taxon>Insecta</taxon>
        <taxon>Pterygota</taxon>
        <taxon>Neoptera</taxon>
        <taxon>Endopterygota</taxon>
        <taxon>Coleoptera</taxon>
        <taxon>Polyphaga</taxon>
        <taxon>Scarabaeiformia</taxon>
        <taxon>Scarabaeidae</taxon>
        <taxon>Rutelinae</taxon>
        <taxon>Popillia</taxon>
    </lineage>
</organism>
<name>A0AAW1ICL9_POPJA</name>
<gene>
    <name evidence="1" type="ORF">QE152_g36819</name>
</gene>
<dbReference type="AlphaFoldDB" id="A0AAW1ICL9"/>
<sequence>MNILGGKEGLQRQNKAKGDVAIMTHALGFPANEGSFTQSMRYIYYPIIANEKLEEAGDETYLPSTRQRQETYGANWEY</sequence>
<dbReference type="Proteomes" id="UP001458880">
    <property type="component" value="Unassembled WGS sequence"/>
</dbReference>
<comment type="caution">
    <text evidence="1">The sequence shown here is derived from an EMBL/GenBank/DDBJ whole genome shotgun (WGS) entry which is preliminary data.</text>
</comment>
<dbReference type="EMBL" id="JASPKY010000673">
    <property type="protein sequence ID" value="KAK9686947.1"/>
    <property type="molecule type" value="Genomic_DNA"/>
</dbReference>
<reference evidence="1 2" key="1">
    <citation type="journal article" date="2024" name="BMC Genomics">
        <title>De novo assembly and annotation of Popillia japonica's genome with initial clues to its potential as an invasive pest.</title>
        <authorList>
            <person name="Cucini C."/>
            <person name="Boschi S."/>
            <person name="Funari R."/>
            <person name="Cardaioli E."/>
            <person name="Iannotti N."/>
            <person name="Marturano G."/>
            <person name="Paoli F."/>
            <person name="Bruttini M."/>
            <person name="Carapelli A."/>
            <person name="Frati F."/>
            <person name="Nardi F."/>
        </authorList>
    </citation>
    <scope>NUCLEOTIDE SEQUENCE [LARGE SCALE GENOMIC DNA]</scope>
    <source>
        <strain evidence="1">DMR45628</strain>
    </source>
</reference>
<evidence type="ECO:0000313" key="2">
    <source>
        <dbReference type="Proteomes" id="UP001458880"/>
    </source>
</evidence>
<accession>A0AAW1ICL9</accession>
<proteinExistence type="predicted"/>
<evidence type="ECO:0000313" key="1">
    <source>
        <dbReference type="EMBL" id="KAK9686947.1"/>
    </source>
</evidence>